<dbReference type="InterPro" id="IPR023346">
    <property type="entry name" value="Lysozyme-like_dom_sf"/>
</dbReference>
<dbReference type="SMART" id="SM00257">
    <property type="entry name" value="LysM"/>
    <property type="match status" value="3"/>
</dbReference>
<evidence type="ECO:0000256" key="2">
    <source>
        <dbReference type="SAM" id="MobiDB-lite"/>
    </source>
</evidence>
<dbReference type="Proteomes" id="UP001156706">
    <property type="component" value="Unassembled WGS sequence"/>
</dbReference>
<name>A0ABQ5YAP4_9NEIS</name>
<evidence type="ECO:0000313" key="5">
    <source>
        <dbReference type="EMBL" id="GLR11636.1"/>
    </source>
</evidence>
<feature type="region of interest" description="Disordered" evidence="2">
    <location>
        <begin position="513"/>
        <end position="534"/>
    </location>
</feature>
<organism evidence="5 6">
    <name type="scientific">Chitinimonas prasina</name>
    <dbReference type="NCBI Taxonomy" id="1434937"/>
    <lineage>
        <taxon>Bacteria</taxon>
        <taxon>Pseudomonadati</taxon>
        <taxon>Pseudomonadota</taxon>
        <taxon>Betaproteobacteria</taxon>
        <taxon>Neisseriales</taxon>
        <taxon>Chitinibacteraceae</taxon>
        <taxon>Chitinimonas</taxon>
    </lineage>
</organism>
<dbReference type="Pfam" id="PF01476">
    <property type="entry name" value="LysM"/>
    <property type="match status" value="3"/>
</dbReference>
<dbReference type="CDD" id="cd16894">
    <property type="entry name" value="MltD-like"/>
    <property type="match status" value="1"/>
</dbReference>
<evidence type="ECO:0000313" key="6">
    <source>
        <dbReference type="Proteomes" id="UP001156706"/>
    </source>
</evidence>
<evidence type="ECO:0000256" key="1">
    <source>
        <dbReference type="ARBA" id="ARBA00007734"/>
    </source>
</evidence>
<gene>
    <name evidence="5" type="ORF">GCM10007907_04260</name>
</gene>
<dbReference type="InterPro" id="IPR018392">
    <property type="entry name" value="LysM"/>
</dbReference>
<keyword evidence="6" id="KW-1185">Reference proteome</keyword>
<feature type="chain" id="PRO_5046692332" description="LysM domain-containing protein" evidence="3">
    <location>
        <begin position="26"/>
        <end position="580"/>
    </location>
</feature>
<protein>
    <recommendedName>
        <fullName evidence="4">LysM domain-containing protein</fullName>
    </recommendedName>
</protein>
<dbReference type="PROSITE" id="PS51782">
    <property type="entry name" value="LYSM"/>
    <property type="match status" value="3"/>
</dbReference>
<dbReference type="InterPro" id="IPR036779">
    <property type="entry name" value="LysM_dom_sf"/>
</dbReference>
<evidence type="ECO:0000256" key="3">
    <source>
        <dbReference type="SAM" id="SignalP"/>
    </source>
</evidence>
<dbReference type="InterPro" id="IPR008258">
    <property type="entry name" value="Transglycosylase_SLT_dom_1"/>
</dbReference>
<feature type="compositionally biased region" description="Polar residues" evidence="2">
    <location>
        <begin position="81"/>
        <end position="90"/>
    </location>
</feature>
<feature type="region of interest" description="Disordered" evidence="2">
    <location>
        <begin position="64"/>
        <end position="90"/>
    </location>
</feature>
<dbReference type="EMBL" id="BSOG01000001">
    <property type="protein sequence ID" value="GLR11636.1"/>
    <property type="molecule type" value="Genomic_DNA"/>
</dbReference>
<feature type="signal peptide" evidence="3">
    <location>
        <begin position="1"/>
        <end position="25"/>
    </location>
</feature>
<dbReference type="Gene3D" id="1.10.530.10">
    <property type="match status" value="1"/>
</dbReference>
<dbReference type="PROSITE" id="PS00922">
    <property type="entry name" value="TRANSGLYCOSYLASE"/>
    <property type="match status" value="1"/>
</dbReference>
<dbReference type="SUPFAM" id="SSF54106">
    <property type="entry name" value="LysM domain"/>
    <property type="match status" value="3"/>
</dbReference>
<dbReference type="SUPFAM" id="SSF53955">
    <property type="entry name" value="Lysozyme-like"/>
    <property type="match status" value="1"/>
</dbReference>
<proteinExistence type="inferred from homology"/>
<dbReference type="CDD" id="cd00118">
    <property type="entry name" value="LysM"/>
    <property type="match status" value="2"/>
</dbReference>
<dbReference type="RefSeq" id="WP_284194782.1">
    <property type="nucleotide sequence ID" value="NZ_BSOG01000001.1"/>
</dbReference>
<evidence type="ECO:0000259" key="4">
    <source>
        <dbReference type="PROSITE" id="PS51782"/>
    </source>
</evidence>
<dbReference type="PANTHER" id="PTHR33734:SF22">
    <property type="entry name" value="MEMBRANE-BOUND LYTIC MUREIN TRANSGLYCOSYLASE D"/>
    <property type="match status" value="1"/>
</dbReference>
<feature type="domain" description="LysM" evidence="4">
    <location>
        <begin position="461"/>
        <end position="504"/>
    </location>
</feature>
<comment type="caution">
    <text evidence="5">The sequence shown here is derived from an EMBL/GenBank/DDBJ whole genome shotgun (WGS) entry which is preliminary data.</text>
</comment>
<dbReference type="Pfam" id="PF01464">
    <property type="entry name" value="SLT"/>
    <property type="match status" value="1"/>
</dbReference>
<feature type="domain" description="LysM" evidence="4">
    <location>
        <begin position="365"/>
        <end position="408"/>
    </location>
</feature>
<comment type="similarity">
    <text evidence="1">Belongs to the transglycosylase Slt family.</text>
</comment>
<sequence>MTQIHFRLAPLFALVAALFAPLAHAGDAVAEQATMTEPALLAAPIDAAAAETTTEPVTDTALESATETTPAFAPITPENPLMTSPPTTTGTDADLWARVRQGFKMGEVDTPAVRAQERFYASHPEYMKRVVDRGRRYLYFIVSEVERRGMPTEIALLPIVESAFVPKAQSHALASGLWQFIPSTGQRYGLERTWWYDGRQDVMAATYAALDYLQDLYNLFGDWQLALAAYNWGEGGVGRALAKTRARGLEDDFDTIKKPRETENYVPKLLAVRNIIANPEAFGVKIPSVPDKPYFQPVSTGRHMDLQLAAQLAGTTVDELLHLNPGLIRPVFAHKEDRKLLLPVDKVENFERNLKSYDKPLLSWQPYVTKRGESLDGIADKFNIQLAELRDVNKLGSARAANGQTILVPIRDNMDVSERQNLAALISGAIKPDDKEDDAAGEAPLPAARAMPAVQTTRVVTRYRVQRGDTLFSIAKRHGMTVADIKVLNDLKSNSVTVGKMLNLDVESGQEPEVRLASSKKQADKSKKARDRQHVVRSGDTLDEIARRYDVSVADLKRWNRPAAKGVLRVGYKLQIRNAS</sequence>
<dbReference type="Gene3D" id="3.10.350.10">
    <property type="entry name" value="LysM domain"/>
    <property type="match status" value="3"/>
</dbReference>
<reference evidence="6" key="1">
    <citation type="journal article" date="2019" name="Int. J. Syst. Evol. Microbiol.">
        <title>The Global Catalogue of Microorganisms (GCM) 10K type strain sequencing project: providing services to taxonomists for standard genome sequencing and annotation.</title>
        <authorList>
            <consortium name="The Broad Institute Genomics Platform"/>
            <consortium name="The Broad Institute Genome Sequencing Center for Infectious Disease"/>
            <person name="Wu L."/>
            <person name="Ma J."/>
        </authorList>
    </citation>
    <scope>NUCLEOTIDE SEQUENCE [LARGE SCALE GENOMIC DNA]</scope>
    <source>
        <strain evidence="6">NBRC 110044</strain>
    </source>
</reference>
<feature type="domain" description="LysM" evidence="4">
    <location>
        <begin position="532"/>
        <end position="576"/>
    </location>
</feature>
<keyword evidence="3" id="KW-0732">Signal</keyword>
<accession>A0ABQ5YAP4</accession>
<dbReference type="InterPro" id="IPR000189">
    <property type="entry name" value="Transglyc_AS"/>
</dbReference>
<dbReference type="PANTHER" id="PTHR33734">
    <property type="entry name" value="LYSM DOMAIN-CONTAINING GPI-ANCHORED PROTEIN 2"/>
    <property type="match status" value="1"/>
</dbReference>